<dbReference type="Proteomes" id="UP000240892">
    <property type="component" value="Unassembled WGS sequence"/>
</dbReference>
<dbReference type="InterPro" id="IPR001932">
    <property type="entry name" value="PPM-type_phosphatase-like_dom"/>
</dbReference>
<dbReference type="EMBL" id="PYHO01000004">
    <property type="protein sequence ID" value="PSR47498.1"/>
    <property type="molecule type" value="Genomic_DNA"/>
</dbReference>
<protein>
    <submittedName>
        <fullName evidence="2">Protein phosphatase</fullName>
    </submittedName>
</protein>
<dbReference type="SUPFAM" id="SSF81606">
    <property type="entry name" value="PP2C-like"/>
    <property type="match status" value="1"/>
</dbReference>
<accession>A0A2T2Y4Y2</accession>
<evidence type="ECO:0000313" key="2">
    <source>
        <dbReference type="EMBL" id="PSR47498.1"/>
    </source>
</evidence>
<proteinExistence type="predicted"/>
<evidence type="ECO:0000313" key="3">
    <source>
        <dbReference type="Proteomes" id="UP000240892"/>
    </source>
</evidence>
<reference evidence="2 3" key="1">
    <citation type="submission" date="2018-03" db="EMBL/GenBank/DDBJ databases">
        <title>First report of an OXA-48+CTX-M-M-producing Kluyvera ascorbata clone recovered from patients admitted in a University Hospital in Madrid, Spain.</title>
        <authorList>
            <person name="Hernandez-Garcia M."/>
            <person name="Leon-Sampedro R."/>
            <person name="Perez-Viso B."/>
            <person name="Morosini M.I."/>
            <person name="Lopez-Fresnena N."/>
            <person name="Coque T.M."/>
            <person name="Bonten M."/>
            <person name="Malhotra-Kumar S."/>
            <person name="Ruiz-Garbajosa P."/>
            <person name="Canton R."/>
        </authorList>
    </citation>
    <scope>NUCLEOTIDE SEQUENCE [LARGE SCALE GENOMIC DNA]</scope>
    <source>
        <strain evidence="2 3">KA2</strain>
    </source>
</reference>
<dbReference type="Gene3D" id="3.60.40.10">
    <property type="entry name" value="PPM-type phosphatase domain"/>
    <property type="match status" value="1"/>
</dbReference>
<organism evidence="2 3">
    <name type="scientific">Kluyvera genomosp. 2</name>
    <dbReference type="NCBI Taxonomy" id="2774054"/>
    <lineage>
        <taxon>Bacteria</taxon>
        <taxon>Pseudomonadati</taxon>
        <taxon>Pseudomonadota</taxon>
        <taxon>Gammaproteobacteria</taxon>
        <taxon>Enterobacterales</taxon>
        <taxon>Enterobacteriaceae</taxon>
        <taxon>Kluyvera</taxon>
    </lineage>
</organism>
<name>A0A2T2Y4Y2_9ENTR</name>
<evidence type="ECO:0000259" key="1">
    <source>
        <dbReference type="SMART" id="SM00332"/>
    </source>
</evidence>
<dbReference type="InterPro" id="IPR036457">
    <property type="entry name" value="PPM-type-like_dom_sf"/>
</dbReference>
<dbReference type="AlphaFoldDB" id="A0A2T2Y4Y2"/>
<feature type="domain" description="PPM-type phosphatase" evidence="1">
    <location>
        <begin position="3"/>
        <end position="241"/>
    </location>
</feature>
<sequence length="256" mass="28633">MTTIYSCSSFSFPKSLDTISQDSILLPKKLDGGYIFSVADGVGGYNGGKEASNLAIKEISKLQHKVKPSDIDRIFNSIKDSISAFSENNEEYSSAATTLTFGYVSDEGLLIGHSGDCRLYIKEGSKLKQYTKDHTQHQILIDKGLFTARQLRKLQGGNVLTTAISSKVTLEFQSIFIKKEDLPIENNLLTIYLMSDGAHYYWEDRPRFSLNTLNNVNRFSASLMRRIESKGPHDDYSLIGLNIHFENESTISPDAH</sequence>
<dbReference type="RefSeq" id="WP_073972308.1">
    <property type="nucleotide sequence ID" value="NZ_CABMMU010000004.1"/>
</dbReference>
<dbReference type="Pfam" id="PF13672">
    <property type="entry name" value="PP2C_2"/>
    <property type="match status" value="1"/>
</dbReference>
<keyword evidence="3" id="KW-1185">Reference proteome</keyword>
<gene>
    <name evidence="2" type="ORF">C8256_07605</name>
</gene>
<comment type="caution">
    <text evidence="2">The sequence shown here is derived from an EMBL/GenBank/DDBJ whole genome shotgun (WGS) entry which is preliminary data.</text>
</comment>
<dbReference type="SMART" id="SM00332">
    <property type="entry name" value="PP2Cc"/>
    <property type="match status" value="1"/>
</dbReference>